<evidence type="ECO:0000313" key="11">
    <source>
        <dbReference type="Proteomes" id="UP000038011"/>
    </source>
</evidence>
<protein>
    <submittedName>
        <fullName evidence="10">ATP-dependent DNA helicase RecG</fullName>
    </submittedName>
</protein>
<dbReference type="SUPFAM" id="SSF52540">
    <property type="entry name" value="P-loop containing nucleoside triphosphate hydrolases"/>
    <property type="match status" value="2"/>
</dbReference>
<keyword evidence="4 10" id="KW-0347">Helicase</keyword>
<dbReference type="InterPro" id="IPR011545">
    <property type="entry name" value="DEAD/DEAH_box_helicase_dom"/>
</dbReference>
<dbReference type="GO" id="GO:0003678">
    <property type="term" value="F:DNA helicase activity"/>
    <property type="evidence" value="ECO:0007669"/>
    <property type="project" value="TreeGrafter"/>
</dbReference>
<keyword evidence="5" id="KW-0067">ATP-binding</keyword>
<dbReference type="PANTHER" id="PTHR47964:SF1">
    <property type="entry name" value="ATP-DEPENDENT DNA HELICASE HOMOLOG RECG, CHLOROPLASTIC"/>
    <property type="match status" value="1"/>
</dbReference>
<sequence length="701" mass="77152">MRPSILDPLFAPVTTLEGIGAKVAVLLGNLLGNSGDLTVPRVSALAFHLPYSLIDRRSRPGVAFAGAGIVTLELHIDRHQPTPRGQPRVPYRVFGHDATGEISLTFFRAKNNWLERALPVGEKVIVSGRVEWFNGRASMVHPDYMVLESKSHELPLVEPIYSLTAGLSSKILRKAVLQAVARVPDLPEWIDQNLLVREQFPAFKDAVEHLHNPDSEADLSLDTLPRQRLAYDELLAGQLALALVRKTMKRSTGRKLVGTGVIKDRILDAFHYPLTGAQTRSINEIQKDMASNERMLRLLQGDVGSGKTIVALCALSTAVEAGAQGALMAPTEVLARQHFATIKPIAQSAGLRVDLLTGREKGAVRRDMLAALAAGDIDILIGTHAIFQEGVVFKDLGLAVVDEQHRFGVHQRLLLASKGQATDMLVMTATPIPRTLVLTHYGDMDVSRLDEKPVGRKPIKTVALPLGRIEEIIARMGNAIKEEQKIYWICPLVEENDDLELTSVEQRHKDLASRFGTDVGLVHGQMKGAEKDAAMAAFKSGETRILVATTVIEVGVDVPDATIIVIEHAERFGLSQLHQLRGRVGRGDRESSCLLLYKDPLGETSRARLDVMRQTEDGFRIAEEDLRLRGEGEVLGTRQSGMAGFRLARMEAHGHLLEIARDDARLIIHNDPKLETERGQALRTLLYLFERDSAIRLLQAG</sequence>
<dbReference type="Gene3D" id="2.40.50.140">
    <property type="entry name" value="Nucleic acid-binding proteins"/>
    <property type="match status" value="1"/>
</dbReference>
<dbReference type="OrthoDB" id="9804325at2"/>
<dbReference type="InterPro" id="IPR027417">
    <property type="entry name" value="P-loop_NTPase"/>
</dbReference>
<dbReference type="PROSITE" id="PS51194">
    <property type="entry name" value="HELICASE_CTER"/>
    <property type="match status" value="1"/>
</dbReference>
<keyword evidence="6" id="KW-0238">DNA-binding</keyword>
<evidence type="ECO:0000256" key="7">
    <source>
        <dbReference type="ARBA" id="ARBA00023204"/>
    </source>
</evidence>
<evidence type="ECO:0000259" key="9">
    <source>
        <dbReference type="PROSITE" id="PS51194"/>
    </source>
</evidence>
<dbReference type="Proteomes" id="UP000038011">
    <property type="component" value="Unassembled WGS sequence"/>
</dbReference>
<keyword evidence="2" id="KW-0227">DNA damage</keyword>
<dbReference type="SMART" id="SM00487">
    <property type="entry name" value="DEXDc"/>
    <property type="match status" value="1"/>
</dbReference>
<dbReference type="EMBL" id="JXMU01000011">
    <property type="protein sequence ID" value="KPB01387.1"/>
    <property type="molecule type" value="Genomic_DNA"/>
</dbReference>
<evidence type="ECO:0000256" key="2">
    <source>
        <dbReference type="ARBA" id="ARBA00022763"/>
    </source>
</evidence>
<evidence type="ECO:0000256" key="4">
    <source>
        <dbReference type="ARBA" id="ARBA00022806"/>
    </source>
</evidence>
<evidence type="ECO:0000259" key="8">
    <source>
        <dbReference type="PROSITE" id="PS51192"/>
    </source>
</evidence>
<keyword evidence="1" id="KW-0547">Nucleotide-binding</keyword>
<dbReference type="Gene3D" id="3.40.50.300">
    <property type="entry name" value="P-loop containing nucleotide triphosphate hydrolases"/>
    <property type="match status" value="2"/>
</dbReference>
<dbReference type="NCBIfam" id="NF008164">
    <property type="entry name" value="PRK10917.1-2"/>
    <property type="match status" value="1"/>
</dbReference>
<dbReference type="PANTHER" id="PTHR47964">
    <property type="entry name" value="ATP-DEPENDENT DNA HELICASE HOMOLOG RECG, CHLOROPLASTIC"/>
    <property type="match status" value="1"/>
</dbReference>
<dbReference type="PROSITE" id="PS51192">
    <property type="entry name" value="HELICASE_ATP_BIND_1"/>
    <property type="match status" value="1"/>
</dbReference>
<gene>
    <name evidence="10" type="ORF">SU32_09075</name>
</gene>
<dbReference type="InterPro" id="IPR014001">
    <property type="entry name" value="Helicase_ATP-bd"/>
</dbReference>
<dbReference type="STRING" id="1514904.SU32_09075"/>
<feature type="domain" description="Helicase C-terminal" evidence="9">
    <location>
        <begin position="472"/>
        <end position="627"/>
    </location>
</feature>
<dbReference type="NCBIfam" id="NF008168">
    <property type="entry name" value="PRK10917.2-2"/>
    <property type="match status" value="1"/>
</dbReference>
<feature type="domain" description="Helicase ATP-binding" evidence="8">
    <location>
        <begin position="288"/>
        <end position="449"/>
    </location>
</feature>
<dbReference type="Pfam" id="PF00271">
    <property type="entry name" value="Helicase_C"/>
    <property type="match status" value="1"/>
</dbReference>
<dbReference type="GO" id="GO:0016787">
    <property type="term" value="F:hydrolase activity"/>
    <property type="evidence" value="ECO:0007669"/>
    <property type="project" value="UniProtKB-KW"/>
</dbReference>
<dbReference type="InterPro" id="IPR012340">
    <property type="entry name" value="NA-bd_OB-fold"/>
</dbReference>
<comment type="caution">
    <text evidence="10">The sequence shown here is derived from an EMBL/GenBank/DDBJ whole genome shotgun (WGS) entry which is preliminary data.</text>
</comment>
<evidence type="ECO:0000256" key="1">
    <source>
        <dbReference type="ARBA" id="ARBA00022741"/>
    </source>
</evidence>
<name>A0A0M9GMK4_9HYPH</name>
<evidence type="ECO:0000256" key="5">
    <source>
        <dbReference type="ARBA" id="ARBA00022840"/>
    </source>
</evidence>
<dbReference type="AlphaFoldDB" id="A0A0M9GMK4"/>
<evidence type="ECO:0000256" key="3">
    <source>
        <dbReference type="ARBA" id="ARBA00022801"/>
    </source>
</evidence>
<dbReference type="Pfam" id="PF19833">
    <property type="entry name" value="RecG_dom3_C"/>
    <property type="match status" value="1"/>
</dbReference>
<dbReference type="InterPro" id="IPR004365">
    <property type="entry name" value="NA-bd_OB_tRNA"/>
</dbReference>
<evidence type="ECO:0000256" key="6">
    <source>
        <dbReference type="ARBA" id="ARBA00023125"/>
    </source>
</evidence>
<dbReference type="InterPro" id="IPR047112">
    <property type="entry name" value="RecG/Mfd"/>
</dbReference>
<keyword evidence="11" id="KW-1185">Reference proteome</keyword>
<dbReference type="CDD" id="cd17992">
    <property type="entry name" value="DEXHc_RecG"/>
    <property type="match status" value="1"/>
</dbReference>
<dbReference type="SMART" id="SM00490">
    <property type="entry name" value="HELICc"/>
    <property type="match status" value="1"/>
</dbReference>
<accession>A0A0M9GMK4</accession>
<dbReference type="GO" id="GO:0003677">
    <property type="term" value="F:DNA binding"/>
    <property type="evidence" value="ECO:0007669"/>
    <property type="project" value="UniProtKB-KW"/>
</dbReference>
<keyword evidence="3" id="KW-0378">Hydrolase</keyword>
<dbReference type="SUPFAM" id="SSF50249">
    <property type="entry name" value="Nucleic acid-binding proteins"/>
    <property type="match status" value="1"/>
</dbReference>
<reference evidence="10 11" key="1">
    <citation type="submission" date="2015-01" db="EMBL/GenBank/DDBJ databases">
        <title>Ahrensia donghaiensis sp. nov., a novel dimethylsulphoniopropionate-cleavage bacterium isolated from seawater and emended descriptions of the genus Ahrensia and Ahrensia kielensis.</title>
        <authorList>
            <person name="Liu J."/>
        </authorList>
    </citation>
    <scope>NUCLEOTIDE SEQUENCE [LARGE SCALE GENOMIC DNA]</scope>
    <source>
        <strain evidence="10 11">LZD062</strain>
    </source>
</reference>
<dbReference type="Pfam" id="PF01336">
    <property type="entry name" value="tRNA_anti-codon"/>
    <property type="match status" value="1"/>
</dbReference>
<dbReference type="InterPro" id="IPR045562">
    <property type="entry name" value="RecG_dom3_C"/>
</dbReference>
<evidence type="ECO:0000313" key="10">
    <source>
        <dbReference type="EMBL" id="KPB01387.1"/>
    </source>
</evidence>
<dbReference type="PATRIC" id="fig|1514904.3.peg.640"/>
<dbReference type="GO" id="GO:0006281">
    <property type="term" value="P:DNA repair"/>
    <property type="evidence" value="ECO:0007669"/>
    <property type="project" value="UniProtKB-KW"/>
</dbReference>
<dbReference type="RefSeq" id="WP_053999030.1">
    <property type="nucleotide sequence ID" value="NZ_JXMU01000011.1"/>
</dbReference>
<dbReference type="CDD" id="cd04488">
    <property type="entry name" value="RecG_wedge_OBF"/>
    <property type="match status" value="1"/>
</dbReference>
<proteinExistence type="predicted"/>
<dbReference type="InterPro" id="IPR001650">
    <property type="entry name" value="Helicase_C-like"/>
</dbReference>
<dbReference type="GO" id="GO:0005524">
    <property type="term" value="F:ATP binding"/>
    <property type="evidence" value="ECO:0007669"/>
    <property type="project" value="UniProtKB-KW"/>
</dbReference>
<keyword evidence="7" id="KW-0234">DNA repair</keyword>
<dbReference type="Pfam" id="PF00270">
    <property type="entry name" value="DEAD"/>
    <property type="match status" value="1"/>
</dbReference>
<organism evidence="10 11">
    <name type="scientific">Ahrensia marina</name>
    <dbReference type="NCBI Taxonomy" id="1514904"/>
    <lineage>
        <taxon>Bacteria</taxon>
        <taxon>Pseudomonadati</taxon>
        <taxon>Pseudomonadota</taxon>
        <taxon>Alphaproteobacteria</taxon>
        <taxon>Hyphomicrobiales</taxon>
        <taxon>Ahrensiaceae</taxon>
        <taxon>Ahrensia</taxon>
    </lineage>
</organism>